<feature type="transmembrane region" description="Helical" evidence="1">
    <location>
        <begin position="168"/>
        <end position="193"/>
    </location>
</feature>
<feature type="transmembrane region" description="Helical" evidence="1">
    <location>
        <begin position="205"/>
        <end position="230"/>
    </location>
</feature>
<dbReference type="EMBL" id="ML976617">
    <property type="protein sequence ID" value="KAF1843141.1"/>
    <property type="molecule type" value="Genomic_DNA"/>
</dbReference>
<name>A0A9P4L5N4_9PLEO</name>
<keyword evidence="1" id="KW-0472">Membrane</keyword>
<dbReference type="OrthoDB" id="2560628at2759"/>
<dbReference type="InterPro" id="IPR056119">
    <property type="entry name" value="DUF7702"/>
</dbReference>
<dbReference type="GeneID" id="63854331"/>
<evidence type="ECO:0000259" key="2">
    <source>
        <dbReference type="Pfam" id="PF24800"/>
    </source>
</evidence>
<dbReference type="RefSeq" id="XP_040785704.1">
    <property type="nucleotide sequence ID" value="XM_040937081.1"/>
</dbReference>
<evidence type="ECO:0000313" key="3">
    <source>
        <dbReference type="EMBL" id="KAF1843141.1"/>
    </source>
</evidence>
<feature type="transmembrane region" description="Helical" evidence="1">
    <location>
        <begin position="64"/>
        <end position="86"/>
    </location>
</feature>
<keyword evidence="4" id="KW-1185">Reference proteome</keyword>
<dbReference type="Proteomes" id="UP000800039">
    <property type="component" value="Unassembled WGS sequence"/>
</dbReference>
<organism evidence="3 4">
    <name type="scientific">Cucurbitaria berberidis CBS 394.84</name>
    <dbReference type="NCBI Taxonomy" id="1168544"/>
    <lineage>
        <taxon>Eukaryota</taxon>
        <taxon>Fungi</taxon>
        <taxon>Dikarya</taxon>
        <taxon>Ascomycota</taxon>
        <taxon>Pezizomycotina</taxon>
        <taxon>Dothideomycetes</taxon>
        <taxon>Pleosporomycetidae</taxon>
        <taxon>Pleosporales</taxon>
        <taxon>Pleosporineae</taxon>
        <taxon>Cucurbitariaceae</taxon>
        <taxon>Cucurbitaria</taxon>
    </lineage>
</organism>
<feature type="domain" description="DUF7702" evidence="2">
    <location>
        <begin position="4"/>
        <end position="231"/>
    </location>
</feature>
<feature type="transmembrane region" description="Helical" evidence="1">
    <location>
        <begin position="38"/>
        <end position="58"/>
    </location>
</feature>
<keyword evidence="1" id="KW-0812">Transmembrane</keyword>
<gene>
    <name evidence="3" type="ORF">K460DRAFT_407506</name>
</gene>
<accession>A0A9P4L5N4</accession>
<dbReference type="PANTHER" id="PTHR42109">
    <property type="entry name" value="UNPLACED GENOMIC SCAFFOLD UM_SCAF_CONTIG_1.265, WHOLE GENOME SHOTGUN SEQUENCE"/>
    <property type="match status" value="1"/>
</dbReference>
<sequence length="280" mass="30729">MLYARDIVSVIELIFYIPTAILALFVCFRHGFNRSSGWIYTLILCTVRIAGAICQFISHNNHSTGLITATIVIDSIGLTPLIVYVVNAKTTTLSTTKHFRIVLLLITVGLILSIVGGTTGNYQSDGTQEIPTTSKVGVILFIIAFAGIVIGFLTSVKEISVVPKKERRVPVAIAFALPLVLVRLVYSACVVFGHNHLFNLITGSVAVLVMMSVIEEFLVVAIYICLGFLLDTLDKGTQRSRVGWESNRDQGGMSEAQRLNREEYQMVQPPSPVRSHGAFR</sequence>
<evidence type="ECO:0000256" key="1">
    <source>
        <dbReference type="SAM" id="Phobius"/>
    </source>
</evidence>
<dbReference type="PANTHER" id="PTHR42109:SF2">
    <property type="entry name" value="INTEGRAL MEMBRANE PROTEIN"/>
    <property type="match status" value="1"/>
</dbReference>
<feature type="transmembrane region" description="Helical" evidence="1">
    <location>
        <begin position="6"/>
        <end position="26"/>
    </location>
</feature>
<protein>
    <recommendedName>
        <fullName evidence="2">DUF7702 domain-containing protein</fullName>
    </recommendedName>
</protein>
<proteinExistence type="predicted"/>
<feature type="transmembrane region" description="Helical" evidence="1">
    <location>
        <begin position="98"/>
        <end position="116"/>
    </location>
</feature>
<comment type="caution">
    <text evidence="3">The sequence shown here is derived from an EMBL/GenBank/DDBJ whole genome shotgun (WGS) entry which is preliminary data.</text>
</comment>
<dbReference type="AlphaFoldDB" id="A0A9P4L5N4"/>
<reference evidence="3" key="1">
    <citation type="submission" date="2020-01" db="EMBL/GenBank/DDBJ databases">
        <authorList>
            <consortium name="DOE Joint Genome Institute"/>
            <person name="Haridas S."/>
            <person name="Albert R."/>
            <person name="Binder M."/>
            <person name="Bloem J."/>
            <person name="Labutti K."/>
            <person name="Salamov A."/>
            <person name="Andreopoulos B."/>
            <person name="Baker S.E."/>
            <person name="Barry K."/>
            <person name="Bills G."/>
            <person name="Bluhm B.H."/>
            <person name="Cannon C."/>
            <person name="Castanera R."/>
            <person name="Culley D.E."/>
            <person name="Daum C."/>
            <person name="Ezra D."/>
            <person name="Gonzalez J.B."/>
            <person name="Henrissat B."/>
            <person name="Kuo A."/>
            <person name="Liang C."/>
            <person name="Lipzen A."/>
            <person name="Lutzoni F."/>
            <person name="Magnuson J."/>
            <person name="Mondo S."/>
            <person name="Nolan M."/>
            <person name="Ohm R."/>
            <person name="Pangilinan J."/>
            <person name="Park H.-J."/>
            <person name="Ramirez L."/>
            <person name="Alfaro M."/>
            <person name="Sun H."/>
            <person name="Tritt A."/>
            <person name="Yoshinaga Y."/>
            <person name="Zwiers L.-H."/>
            <person name="Turgeon B.G."/>
            <person name="Goodwin S.B."/>
            <person name="Spatafora J.W."/>
            <person name="Crous P.W."/>
            <person name="Grigoriev I.V."/>
        </authorList>
    </citation>
    <scope>NUCLEOTIDE SEQUENCE</scope>
    <source>
        <strain evidence="3">CBS 394.84</strain>
    </source>
</reference>
<feature type="transmembrane region" description="Helical" evidence="1">
    <location>
        <begin position="136"/>
        <end position="156"/>
    </location>
</feature>
<dbReference type="Pfam" id="PF24800">
    <property type="entry name" value="DUF7702"/>
    <property type="match status" value="1"/>
</dbReference>
<keyword evidence="1" id="KW-1133">Transmembrane helix</keyword>
<evidence type="ECO:0000313" key="4">
    <source>
        <dbReference type="Proteomes" id="UP000800039"/>
    </source>
</evidence>